<dbReference type="OrthoDB" id="9816564at2"/>
<dbReference type="AlphaFoldDB" id="A0A160T6G3"/>
<sequence>MLDVAVIIVSWNVRQYLSDCLRSVAADLRASRLRGEVWVVDNASTDGTVALLKDLFPQVRVIANQTNVGFGAANNQGMRAAAAHHPRYYFFLNPDTLVRPGAMGRLVKCLDERPKGGMAGARLIYGDGRFQHSAFSFPGLGQLIFDLYRMPPRLYDSRLNGRYPRRYYHTDHAPFAIDHPLGATMLVRADVAESTQGFDESFHMYCEEIDWSWRVRESGWEIYVVPEAEIVHFGGESTRQIPAQSMINLWESRAQLYHKHHGRVRQSVARWLVQSQMTKRAHHAQDPQLKAAYEHIAAVWAKDGRK</sequence>
<dbReference type="GO" id="GO:0016740">
    <property type="term" value="F:transferase activity"/>
    <property type="evidence" value="ECO:0007669"/>
    <property type="project" value="UniProtKB-KW"/>
</dbReference>
<keyword evidence="3" id="KW-1185">Reference proteome</keyword>
<dbReference type="InterPro" id="IPR029044">
    <property type="entry name" value="Nucleotide-diphossugar_trans"/>
</dbReference>
<dbReference type="PANTHER" id="PTHR43179">
    <property type="entry name" value="RHAMNOSYLTRANSFERASE WBBL"/>
    <property type="match status" value="1"/>
</dbReference>
<dbReference type="Proteomes" id="UP000215027">
    <property type="component" value="Chromosome I"/>
</dbReference>
<proteinExistence type="predicted"/>
<name>A0A160T6G3_9CHLR</name>
<dbReference type="Pfam" id="PF00535">
    <property type="entry name" value="Glycos_transf_2"/>
    <property type="match status" value="1"/>
</dbReference>
<reference evidence="2" key="1">
    <citation type="submission" date="2016-01" db="EMBL/GenBank/DDBJ databases">
        <authorList>
            <person name="Mcilroy J.S."/>
            <person name="Karst M S."/>
            <person name="Albertsen M."/>
        </authorList>
    </citation>
    <scope>NUCLEOTIDE SEQUENCE</scope>
    <source>
        <strain evidence="2">Cfx-K</strain>
    </source>
</reference>
<gene>
    <name evidence="2" type="ORF">CFX0092_A2707</name>
</gene>
<evidence type="ECO:0000313" key="3">
    <source>
        <dbReference type="Proteomes" id="UP000215027"/>
    </source>
</evidence>
<dbReference type="RefSeq" id="WP_157913140.1">
    <property type="nucleotide sequence ID" value="NZ_LN890655.1"/>
</dbReference>
<feature type="domain" description="Glycosyltransferase 2-like" evidence="1">
    <location>
        <begin position="6"/>
        <end position="133"/>
    </location>
</feature>
<dbReference type="EMBL" id="LN890655">
    <property type="protein sequence ID" value="CUS04585.2"/>
    <property type="molecule type" value="Genomic_DNA"/>
</dbReference>
<evidence type="ECO:0000259" key="1">
    <source>
        <dbReference type="Pfam" id="PF00535"/>
    </source>
</evidence>
<dbReference type="CDD" id="cd04186">
    <property type="entry name" value="GT_2_like_c"/>
    <property type="match status" value="1"/>
</dbReference>
<dbReference type="Gene3D" id="3.90.550.10">
    <property type="entry name" value="Spore Coat Polysaccharide Biosynthesis Protein SpsA, Chain A"/>
    <property type="match status" value="1"/>
</dbReference>
<organism evidence="2 3">
    <name type="scientific">Candidatus Promineifilum breve</name>
    <dbReference type="NCBI Taxonomy" id="1806508"/>
    <lineage>
        <taxon>Bacteria</taxon>
        <taxon>Bacillati</taxon>
        <taxon>Chloroflexota</taxon>
        <taxon>Ardenticatenia</taxon>
        <taxon>Candidatus Promineifilales</taxon>
        <taxon>Candidatus Promineifilaceae</taxon>
        <taxon>Candidatus Promineifilum</taxon>
    </lineage>
</organism>
<evidence type="ECO:0000313" key="2">
    <source>
        <dbReference type="EMBL" id="CUS04585.2"/>
    </source>
</evidence>
<protein>
    <submittedName>
        <fullName evidence="2">Glycosyltransferase</fullName>
    </submittedName>
</protein>
<dbReference type="SUPFAM" id="SSF53448">
    <property type="entry name" value="Nucleotide-diphospho-sugar transferases"/>
    <property type="match status" value="1"/>
</dbReference>
<dbReference type="InterPro" id="IPR001173">
    <property type="entry name" value="Glyco_trans_2-like"/>
</dbReference>
<dbReference type="KEGG" id="pbf:CFX0092_A2707"/>
<dbReference type="PANTHER" id="PTHR43179:SF7">
    <property type="entry name" value="RHAMNOSYLTRANSFERASE WBBL"/>
    <property type="match status" value="1"/>
</dbReference>
<accession>A0A160T6G3</accession>